<gene>
    <name evidence="1" type="ORF">PGT21_009872</name>
</gene>
<sequence length="103" mass="11575">MDSLSSLDNFFSQHNHDQLCSIILLAVIFSNCLRRSLFLQKIKSLNTSPSSLSYIILLPTLHHIQQTGITSGSSTLFHRYLLLSLCYWPPSRRNGLQVVGIAS</sequence>
<dbReference type="Proteomes" id="UP000324748">
    <property type="component" value="Unassembled WGS sequence"/>
</dbReference>
<evidence type="ECO:0000313" key="2">
    <source>
        <dbReference type="Proteomes" id="UP000324748"/>
    </source>
</evidence>
<reference evidence="1 2" key="1">
    <citation type="submission" date="2019-05" db="EMBL/GenBank/DDBJ databases">
        <title>Emergence of the Ug99 lineage of the wheat stem rust pathogen through somatic hybridization.</title>
        <authorList>
            <person name="Li F."/>
            <person name="Upadhyaya N.M."/>
            <person name="Sperschneider J."/>
            <person name="Matny O."/>
            <person name="Nguyen-Phuc H."/>
            <person name="Mago R."/>
            <person name="Raley C."/>
            <person name="Miller M.E."/>
            <person name="Silverstein K.A.T."/>
            <person name="Henningsen E."/>
            <person name="Hirsch C.D."/>
            <person name="Visser B."/>
            <person name="Pretorius Z.A."/>
            <person name="Steffenson B.J."/>
            <person name="Schwessinger B."/>
            <person name="Dodds P.N."/>
            <person name="Figueroa M."/>
        </authorList>
    </citation>
    <scope>NUCLEOTIDE SEQUENCE [LARGE SCALE GENOMIC DNA]</scope>
    <source>
        <strain evidence="1">21-0</strain>
    </source>
</reference>
<protein>
    <submittedName>
        <fullName evidence="1">Uncharacterized protein</fullName>
    </submittedName>
</protein>
<keyword evidence="2" id="KW-1185">Reference proteome</keyword>
<dbReference type="AlphaFoldDB" id="A0A5B0NKD4"/>
<name>A0A5B0NKD4_PUCGR</name>
<accession>A0A5B0NKD4</accession>
<proteinExistence type="predicted"/>
<organism evidence="1 2">
    <name type="scientific">Puccinia graminis f. sp. tritici</name>
    <dbReference type="NCBI Taxonomy" id="56615"/>
    <lineage>
        <taxon>Eukaryota</taxon>
        <taxon>Fungi</taxon>
        <taxon>Dikarya</taxon>
        <taxon>Basidiomycota</taxon>
        <taxon>Pucciniomycotina</taxon>
        <taxon>Pucciniomycetes</taxon>
        <taxon>Pucciniales</taxon>
        <taxon>Pucciniaceae</taxon>
        <taxon>Puccinia</taxon>
    </lineage>
</organism>
<comment type="caution">
    <text evidence="1">The sequence shown here is derived from an EMBL/GenBank/DDBJ whole genome shotgun (WGS) entry which is preliminary data.</text>
</comment>
<dbReference type="EMBL" id="VSWC01000093">
    <property type="protein sequence ID" value="KAA1089193.1"/>
    <property type="molecule type" value="Genomic_DNA"/>
</dbReference>
<evidence type="ECO:0000313" key="1">
    <source>
        <dbReference type="EMBL" id="KAA1089193.1"/>
    </source>
</evidence>